<name>A0AA86UC70_9EUKA</name>
<dbReference type="EMBL" id="CAXDID020000198">
    <property type="protein sequence ID" value="CAL6053684.1"/>
    <property type="molecule type" value="Genomic_DNA"/>
</dbReference>
<evidence type="ECO:0000313" key="1">
    <source>
        <dbReference type="EMBL" id="CAI9949854.1"/>
    </source>
</evidence>
<keyword evidence="3" id="KW-1185">Reference proteome</keyword>
<proteinExistence type="predicted"/>
<sequence>MTTASIANNKTKTITLTRKTGKNILGTKQTQSKSLRKFYKIPRNSKATTSIEITTNSTITKGNRSTPQTNTDTTMQNLNATMTHSCTSIPMCQQTNFSKQNKGGNKSFGGYKQGNFNQKFI</sequence>
<comment type="caution">
    <text evidence="1">The sequence shown here is derived from an EMBL/GenBank/DDBJ whole genome shotgun (WGS) entry which is preliminary data.</text>
</comment>
<organism evidence="1">
    <name type="scientific">Hexamita inflata</name>
    <dbReference type="NCBI Taxonomy" id="28002"/>
    <lineage>
        <taxon>Eukaryota</taxon>
        <taxon>Metamonada</taxon>
        <taxon>Diplomonadida</taxon>
        <taxon>Hexamitidae</taxon>
        <taxon>Hexamitinae</taxon>
        <taxon>Hexamita</taxon>
    </lineage>
</organism>
<evidence type="ECO:0000313" key="2">
    <source>
        <dbReference type="EMBL" id="CAL6053684.1"/>
    </source>
</evidence>
<dbReference type="Proteomes" id="UP001642409">
    <property type="component" value="Unassembled WGS sequence"/>
</dbReference>
<protein>
    <submittedName>
        <fullName evidence="2">Hypothetical_protein</fullName>
    </submittedName>
</protein>
<dbReference type="EMBL" id="CATOUU010000805">
    <property type="protein sequence ID" value="CAI9949854.1"/>
    <property type="molecule type" value="Genomic_DNA"/>
</dbReference>
<reference evidence="2 3" key="2">
    <citation type="submission" date="2024-07" db="EMBL/GenBank/DDBJ databases">
        <authorList>
            <person name="Akdeniz Z."/>
        </authorList>
    </citation>
    <scope>NUCLEOTIDE SEQUENCE [LARGE SCALE GENOMIC DNA]</scope>
</reference>
<evidence type="ECO:0000313" key="3">
    <source>
        <dbReference type="Proteomes" id="UP001642409"/>
    </source>
</evidence>
<accession>A0AA86UC70</accession>
<gene>
    <name evidence="1" type="ORF">HINF_LOCUS37499</name>
    <name evidence="2" type="ORF">HINF_LOCUS45540</name>
</gene>
<dbReference type="AlphaFoldDB" id="A0AA86UC70"/>
<reference evidence="1" key="1">
    <citation type="submission" date="2023-06" db="EMBL/GenBank/DDBJ databases">
        <authorList>
            <person name="Kurt Z."/>
        </authorList>
    </citation>
    <scope>NUCLEOTIDE SEQUENCE</scope>
</reference>